<organism evidence="2 3">
    <name type="scientific">Trichomalopsis sarcophagae</name>
    <dbReference type="NCBI Taxonomy" id="543379"/>
    <lineage>
        <taxon>Eukaryota</taxon>
        <taxon>Metazoa</taxon>
        <taxon>Ecdysozoa</taxon>
        <taxon>Arthropoda</taxon>
        <taxon>Hexapoda</taxon>
        <taxon>Insecta</taxon>
        <taxon>Pterygota</taxon>
        <taxon>Neoptera</taxon>
        <taxon>Endopterygota</taxon>
        <taxon>Hymenoptera</taxon>
        <taxon>Apocrita</taxon>
        <taxon>Proctotrupomorpha</taxon>
        <taxon>Chalcidoidea</taxon>
        <taxon>Pteromalidae</taxon>
        <taxon>Pteromalinae</taxon>
        <taxon>Trichomalopsis</taxon>
    </lineage>
</organism>
<evidence type="ECO:0000313" key="3">
    <source>
        <dbReference type="Proteomes" id="UP000215335"/>
    </source>
</evidence>
<reference evidence="2 3" key="1">
    <citation type="journal article" date="2017" name="Curr. Biol.">
        <title>The Evolution of Venom by Co-option of Single-Copy Genes.</title>
        <authorList>
            <person name="Martinson E.O."/>
            <person name="Mrinalini"/>
            <person name="Kelkar Y.D."/>
            <person name="Chang C.H."/>
            <person name="Werren J.H."/>
        </authorList>
    </citation>
    <scope>NUCLEOTIDE SEQUENCE [LARGE SCALE GENOMIC DNA]</scope>
    <source>
        <strain evidence="2 3">Alberta</strain>
        <tissue evidence="2">Whole body</tissue>
    </source>
</reference>
<feature type="region of interest" description="Disordered" evidence="1">
    <location>
        <begin position="115"/>
        <end position="159"/>
    </location>
</feature>
<name>A0A232F2V3_9HYME</name>
<dbReference type="Proteomes" id="UP000215335">
    <property type="component" value="Unassembled WGS sequence"/>
</dbReference>
<feature type="compositionally biased region" description="Polar residues" evidence="1">
    <location>
        <begin position="148"/>
        <end position="159"/>
    </location>
</feature>
<proteinExistence type="predicted"/>
<gene>
    <name evidence="2" type="ORF">TSAR_005112</name>
</gene>
<accession>A0A232F2V3</accession>
<evidence type="ECO:0000313" key="2">
    <source>
        <dbReference type="EMBL" id="OXU25084.1"/>
    </source>
</evidence>
<protein>
    <submittedName>
        <fullName evidence="2">Uncharacterized protein</fullName>
    </submittedName>
</protein>
<sequence length="234" mass="26352">MDDDQTFAIVELNQHGFRCILTAWMDKVKNECILPDTHENAILQAIQSYRKPNDTWSTHTISGIHRYADDLEEALSLLRIAKLGVAVQDKSLNTLANEVKQSRKDRAKKRLSYFNQSPSRKNKNRKVVKTDSNLKDGSLSLETHNHNSESISNTVTTSSPILSSNLSKRKGLGIQTESDDVNSSIEYSQELEISKITKKEAYDFDAAKDTDNSFDSILGIPEQNVPGWFNYSLA</sequence>
<keyword evidence="3" id="KW-1185">Reference proteome</keyword>
<comment type="caution">
    <text evidence="2">The sequence shown here is derived from an EMBL/GenBank/DDBJ whole genome shotgun (WGS) entry which is preliminary data.</text>
</comment>
<dbReference type="AlphaFoldDB" id="A0A232F2V3"/>
<dbReference type="EMBL" id="NNAY01001117">
    <property type="protein sequence ID" value="OXU25084.1"/>
    <property type="molecule type" value="Genomic_DNA"/>
</dbReference>
<evidence type="ECO:0000256" key="1">
    <source>
        <dbReference type="SAM" id="MobiDB-lite"/>
    </source>
</evidence>